<organism evidence="1 2">
    <name type="scientific">Planoprotostelium fungivorum</name>
    <dbReference type="NCBI Taxonomy" id="1890364"/>
    <lineage>
        <taxon>Eukaryota</taxon>
        <taxon>Amoebozoa</taxon>
        <taxon>Evosea</taxon>
        <taxon>Variosea</taxon>
        <taxon>Cavosteliida</taxon>
        <taxon>Cavosteliaceae</taxon>
        <taxon>Planoprotostelium</taxon>
    </lineage>
</organism>
<name>A0A2P6NI21_9EUKA</name>
<dbReference type="Pfam" id="PF11720">
    <property type="entry name" value="Inhibitor_I78"/>
    <property type="match status" value="1"/>
</dbReference>
<gene>
    <name evidence="1" type="ORF">PROFUN_09136</name>
</gene>
<dbReference type="Proteomes" id="UP000241769">
    <property type="component" value="Unassembled WGS sequence"/>
</dbReference>
<reference evidence="1 2" key="1">
    <citation type="journal article" date="2018" name="Genome Biol. Evol.">
        <title>Multiple Roots of Fruiting Body Formation in Amoebozoa.</title>
        <authorList>
            <person name="Hillmann F."/>
            <person name="Forbes G."/>
            <person name="Novohradska S."/>
            <person name="Ferling I."/>
            <person name="Riege K."/>
            <person name="Groth M."/>
            <person name="Westermann M."/>
            <person name="Marz M."/>
            <person name="Spaller T."/>
            <person name="Winckler T."/>
            <person name="Schaap P."/>
            <person name="Glockner G."/>
        </authorList>
    </citation>
    <scope>NUCLEOTIDE SEQUENCE [LARGE SCALE GENOMIC DNA]</scope>
    <source>
        <strain evidence="1 2">Jena</strain>
    </source>
</reference>
<sequence>MRLATSHLALRERAAISNLNRCFTLLTGVTFFRDQRVPFRSPPTSSQCFTVDGTYLRSVWVDSPTNAKYTTRLVGGSEQLSSSMIGPHARSFTSPFNLPLLDEPSLYRQENQPGFTVTKILVCYFMFTWVSSLGHAQFLRRENNSLRIITIATNSEKQRLLSWSMSEGGEEEGHLGFLRKESMVKSHMADLFFRKDKQSNRYGELTSGVCVDIIPCPKFLWIAHVTEDTNTNEYQTRGNMNNNITYVQTVPVVQTIVQQPVYTPAVKELTPLETAATVQNNSAVGSINPPLDHRSHVGKILVRNGQRPPTGGDYILESDIPTPYRILAPGGMSTMDFVPGRHNIALDSKGHISSWNVEGFNQL</sequence>
<dbReference type="AlphaFoldDB" id="A0A2P6NI21"/>
<dbReference type="InParanoid" id="A0A2P6NI21"/>
<accession>A0A2P6NI21</accession>
<evidence type="ECO:0000313" key="1">
    <source>
        <dbReference type="EMBL" id="PRP83587.1"/>
    </source>
</evidence>
<comment type="caution">
    <text evidence="1">The sequence shown here is derived from an EMBL/GenBank/DDBJ whole genome shotgun (WGS) entry which is preliminary data.</text>
</comment>
<proteinExistence type="predicted"/>
<evidence type="ECO:0000313" key="2">
    <source>
        <dbReference type="Proteomes" id="UP000241769"/>
    </source>
</evidence>
<dbReference type="Gene3D" id="3.30.10.10">
    <property type="entry name" value="Trypsin Inhibitor V, subunit A"/>
    <property type="match status" value="1"/>
</dbReference>
<keyword evidence="2" id="KW-1185">Reference proteome</keyword>
<dbReference type="EMBL" id="MDYQ01000080">
    <property type="protein sequence ID" value="PRP83587.1"/>
    <property type="molecule type" value="Genomic_DNA"/>
</dbReference>
<dbReference type="InterPro" id="IPR021719">
    <property type="entry name" value="Prot_inh_I78"/>
</dbReference>
<protein>
    <submittedName>
        <fullName evidence="1">Uncharacterized protein</fullName>
    </submittedName>
</protein>